<evidence type="ECO:0000313" key="3">
    <source>
        <dbReference type="EMBL" id="MBL0849174.1"/>
    </source>
</evidence>
<comment type="caution">
    <text evidence="3">The sequence shown here is derived from an EMBL/GenBank/DDBJ whole genome shotgun (WGS) entry which is preliminary data.</text>
</comment>
<gene>
    <name evidence="3" type="ORF">EU981_03750</name>
</gene>
<feature type="compositionally biased region" description="Basic and acidic residues" evidence="1">
    <location>
        <begin position="56"/>
        <end position="72"/>
    </location>
</feature>
<evidence type="ECO:0000256" key="2">
    <source>
        <dbReference type="SAM" id="SignalP"/>
    </source>
</evidence>
<reference evidence="3" key="1">
    <citation type="submission" date="2019-02" db="EMBL/GenBank/DDBJ databases">
        <title>A novel Candidatus Liberibacter species associated with the New Zealand native fuchsia psyllid, Ctenarytaina fuchsiae.</title>
        <authorList>
            <person name="Thompson S.M."/>
            <person name="Jorgensen N."/>
            <person name="David C."/>
            <person name="Bulman S.R."/>
            <person name="Smith G.R."/>
        </authorList>
    </citation>
    <scope>NUCLEOTIDE SEQUENCE</scope>
    <source>
        <strain evidence="3">Oxford</strain>
    </source>
</reference>
<keyword evidence="2" id="KW-0732">Signal</keyword>
<feature type="signal peptide" evidence="2">
    <location>
        <begin position="1"/>
        <end position="20"/>
    </location>
</feature>
<sequence length="85" mass="9039">MDIKKQLVIASLLSAAAVLGGCNLSENKTASKAAPRAKPATTRAKPATTRSQADAKAAEEAKKAKKARENATKRGSTWFERVSQR</sequence>
<dbReference type="EMBL" id="SEOL01000006">
    <property type="protein sequence ID" value="MBL0849174.1"/>
    <property type="molecule type" value="Genomic_DNA"/>
</dbReference>
<name>A0A937AJE7_9HYPH</name>
<evidence type="ECO:0000256" key="1">
    <source>
        <dbReference type="SAM" id="MobiDB-lite"/>
    </source>
</evidence>
<evidence type="ECO:0008006" key="5">
    <source>
        <dbReference type="Google" id="ProtNLM"/>
    </source>
</evidence>
<evidence type="ECO:0000313" key="4">
    <source>
        <dbReference type="Proteomes" id="UP000736856"/>
    </source>
</evidence>
<accession>A0A937AJE7</accession>
<dbReference type="Proteomes" id="UP000736856">
    <property type="component" value="Unassembled WGS sequence"/>
</dbReference>
<dbReference type="PROSITE" id="PS51257">
    <property type="entry name" value="PROKAR_LIPOPROTEIN"/>
    <property type="match status" value="1"/>
</dbReference>
<feature type="region of interest" description="Disordered" evidence="1">
    <location>
        <begin position="27"/>
        <end position="85"/>
    </location>
</feature>
<dbReference type="AlphaFoldDB" id="A0A937AJE7"/>
<organism evidence="3 4">
    <name type="scientific">Candidatus Liberibacter ctenarytainae</name>
    <dbReference type="NCBI Taxonomy" id="2020335"/>
    <lineage>
        <taxon>Bacteria</taxon>
        <taxon>Pseudomonadati</taxon>
        <taxon>Pseudomonadota</taxon>
        <taxon>Alphaproteobacteria</taxon>
        <taxon>Hyphomicrobiales</taxon>
        <taxon>Rhizobiaceae</taxon>
        <taxon>Liberibacter</taxon>
    </lineage>
</organism>
<feature type="chain" id="PRO_5038034371" description="Lipoprotein" evidence="2">
    <location>
        <begin position="21"/>
        <end position="85"/>
    </location>
</feature>
<proteinExistence type="predicted"/>
<feature type="compositionally biased region" description="Low complexity" evidence="1">
    <location>
        <begin position="28"/>
        <end position="55"/>
    </location>
</feature>
<protein>
    <recommendedName>
        <fullName evidence="5">Lipoprotein</fullName>
    </recommendedName>
</protein>